<comment type="similarity">
    <text evidence="1">Belongs to the arrestin family.</text>
</comment>
<dbReference type="InterPro" id="IPR014756">
    <property type="entry name" value="Ig_E-set"/>
</dbReference>
<dbReference type="Pfam" id="PF02752">
    <property type="entry name" value="Arrestin_C"/>
    <property type="match status" value="1"/>
</dbReference>
<dbReference type="PANTHER" id="PTHR11188:SF176">
    <property type="entry name" value="ARRESTIN DOMAIN-CONTAINING PROTEIN 1"/>
    <property type="match status" value="1"/>
</dbReference>
<evidence type="ECO:0000256" key="2">
    <source>
        <dbReference type="ARBA" id="ARBA00022606"/>
    </source>
</evidence>
<dbReference type="InterPro" id="IPR050357">
    <property type="entry name" value="Arrestin_domain-protein"/>
</dbReference>
<feature type="domain" description="Arrestin C-terminal-like" evidence="3">
    <location>
        <begin position="180"/>
        <end position="311"/>
    </location>
</feature>
<comment type="caution">
    <text evidence="4">The sequence shown here is derived from an EMBL/GenBank/DDBJ whole genome shotgun (WGS) entry which is preliminary data.</text>
</comment>
<sequence>MMSGSIKIFEIHLDNPTATYASGEIIIGKLIIKLDRVISLRALKLKFKGSCKVHWTETRNDGRGSRTISYDGEEIYFRNDLCLFGSEDGSIIEMAAGLHTFPFIYNLPHGIPSNFEHRLGKVQYSIKAIFDRPWKSDYKISKQITINAPWYLDSSNDRQNIGFDEDSFLSFHHFYLPCISQGNMALRFRVPRTFFACNEEIEATINIYNLSDSVDVTKIEMTLRQKLEFISKSPSIIKKEVIDVQSVEKLGPFPKEGEVKIKLRVPSVPFSFLTYCSLININYRIIISVHVSGWHCPTTKHFDVVIGSKPPLATIPIGRSSISYPIPNYSAPSAPMVMPVEDSDEFDREIQIPSVNLPYPPAICHNTSEFPYSHQHSYRNIGFNYSQSTSPRENSKERK</sequence>
<dbReference type="SMART" id="SM01017">
    <property type="entry name" value="Arrestin_C"/>
    <property type="match status" value="1"/>
</dbReference>
<organism evidence="4 5">
    <name type="scientific">Microctonus hyperodae</name>
    <name type="common">Parasitoid wasp</name>
    <dbReference type="NCBI Taxonomy" id="165561"/>
    <lineage>
        <taxon>Eukaryota</taxon>
        <taxon>Metazoa</taxon>
        <taxon>Ecdysozoa</taxon>
        <taxon>Arthropoda</taxon>
        <taxon>Hexapoda</taxon>
        <taxon>Insecta</taxon>
        <taxon>Pterygota</taxon>
        <taxon>Neoptera</taxon>
        <taxon>Endopterygota</taxon>
        <taxon>Hymenoptera</taxon>
        <taxon>Apocrita</taxon>
        <taxon>Ichneumonoidea</taxon>
        <taxon>Braconidae</taxon>
        <taxon>Euphorinae</taxon>
        <taxon>Microctonus</taxon>
    </lineage>
</organism>
<dbReference type="InterPro" id="IPR014752">
    <property type="entry name" value="Arrestin-like_C"/>
</dbReference>
<evidence type="ECO:0000313" key="5">
    <source>
        <dbReference type="Proteomes" id="UP001168972"/>
    </source>
</evidence>
<proteinExistence type="inferred from homology"/>
<dbReference type="EMBL" id="JAQQBR010000006">
    <property type="protein sequence ID" value="KAK0174596.1"/>
    <property type="molecule type" value="Genomic_DNA"/>
</dbReference>
<keyword evidence="2" id="KW-0716">Sensory transduction</keyword>
<dbReference type="SUPFAM" id="SSF81296">
    <property type="entry name" value="E set domains"/>
    <property type="match status" value="2"/>
</dbReference>
<evidence type="ECO:0000256" key="1">
    <source>
        <dbReference type="ARBA" id="ARBA00005298"/>
    </source>
</evidence>
<evidence type="ECO:0000259" key="3">
    <source>
        <dbReference type="SMART" id="SM01017"/>
    </source>
</evidence>
<protein>
    <recommendedName>
        <fullName evidence="3">Arrestin C-terminal-like domain-containing protein</fullName>
    </recommendedName>
</protein>
<reference evidence="4" key="2">
    <citation type="submission" date="2023-03" db="EMBL/GenBank/DDBJ databases">
        <authorList>
            <person name="Inwood S.N."/>
            <person name="Skelly J.G."/>
            <person name="Guhlin J."/>
            <person name="Harrop T.W.R."/>
            <person name="Goldson S.G."/>
            <person name="Dearden P.K."/>
        </authorList>
    </citation>
    <scope>NUCLEOTIDE SEQUENCE</scope>
    <source>
        <strain evidence="4">Lincoln</strain>
        <tissue evidence="4">Whole body</tissue>
    </source>
</reference>
<dbReference type="InterPro" id="IPR011021">
    <property type="entry name" value="Arrestin-like_N"/>
</dbReference>
<dbReference type="Pfam" id="PF00339">
    <property type="entry name" value="Arrestin_N"/>
    <property type="match status" value="1"/>
</dbReference>
<reference evidence="4" key="1">
    <citation type="journal article" date="2023" name="bioRxiv">
        <title>Scaffold-level genome assemblies of two parasitoid biocontrol wasps reveal the parthenogenesis mechanism and an associated novel virus.</title>
        <authorList>
            <person name="Inwood S."/>
            <person name="Skelly J."/>
            <person name="Guhlin J."/>
            <person name="Harrop T."/>
            <person name="Goldson S."/>
            <person name="Dearden P."/>
        </authorList>
    </citation>
    <scope>NUCLEOTIDE SEQUENCE</scope>
    <source>
        <strain evidence="4">Lincoln</strain>
        <tissue evidence="4">Whole body</tissue>
    </source>
</reference>
<dbReference type="PANTHER" id="PTHR11188">
    <property type="entry name" value="ARRESTIN DOMAIN CONTAINING PROTEIN"/>
    <property type="match status" value="1"/>
</dbReference>
<keyword evidence="5" id="KW-1185">Reference proteome</keyword>
<gene>
    <name evidence="4" type="ORF">PV327_010354</name>
</gene>
<evidence type="ECO:0000313" key="4">
    <source>
        <dbReference type="EMBL" id="KAK0174596.1"/>
    </source>
</evidence>
<dbReference type="Proteomes" id="UP001168972">
    <property type="component" value="Unassembled WGS sequence"/>
</dbReference>
<dbReference type="AlphaFoldDB" id="A0AA39KUY7"/>
<dbReference type="InterPro" id="IPR011022">
    <property type="entry name" value="Arrestin_C-like"/>
</dbReference>
<dbReference type="GO" id="GO:0005737">
    <property type="term" value="C:cytoplasm"/>
    <property type="evidence" value="ECO:0007669"/>
    <property type="project" value="TreeGrafter"/>
</dbReference>
<accession>A0AA39KUY7</accession>
<name>A0AA39KUY7_MICHY</name>
<dbReference type="GO" id="GO:0015031">
    <property type="term" value="P:protein transport"/>
    <property type="evidence" value="ECO:0007669"/>
    <property type="project" value="TreeGrafter"/>
</dbReference>
<dbReference type="Gene3D" id="2.60.40.640">
    <property type="match status" value="2"/>
</dbReference>